<evidence type="ECO:0000256" key="5">
    <source>
        <dbReference type="ARBA" id="ARBA00022519"/>
    </source>
</evidence>
<dbReference type="RefSeq" id="WP_220371410.1">
    <property type="nucleotide sequence ID" value="NZ_JAEUAO010000002.1"/>
</dbReference>
<dbReference type="Gene3D" id="3.40.50.300">
    <property type="entry name" value="P-loop containing nucleotide triphosphate hydrolases"/>
    <property type="match status" value="1"/>
</dbReference>
<dbReference type="EMBL" id="JAEUAO010000002">
    <property type="protein sequence ID" value="MBW9063362.1"/>
    <property type="molecule type" value="Genomic_DNA"/>
</dbReference>
<dbReference type="Pfam" id="PF00005">
    <property type="entry name" value="ABC_tran"/>
    <property type="match status" value="1"/>
</dbReference>
<dbReference type="InterPro" id="IPR003593">
    <property type="entry name" value="AAA+_ATPase"/>
</dbReference>
<keyword evidence="7" id="KW-0547">Nucleotide-binding</keyword>
<evidence type="ECO:0000256" key="6">
    <source>
        <dbReference type="ARBA" id="ARBA00022597"/>
    </source>
</evidence>
<name>A0ABS7HA40_9HYPH</name>
<evidence type="ECO:0000259" key="11">
    <source>
        <dbReference type="PROSITE" id="PS50893"/>
    </source>
</evidence>
<keyword evidence="10" id="KW-0472">Membrane</keyword>
<dbReference type="InterPro" id="IPR008995">
    <property type="entry name" value="Mo/tungstate-bd_C_term_dom"/>
</dbReference>
<evidence type="ECO:0000256" key="7">
    <source>
        <dbReference type="ARBA" id="ARBA00022741"/>
    </source>
</evidence>
<comment type="caution">
    <text evidence="12">The sequence shown here is derived from an EMBL/GenBank/DDBJ whole genome shotgun (WGS) entry which is preliminary data.</text>
</comment>
<evidence type="ECO:0000256" key="1">
    <source>
        <dbReference type="ARBA" id="ARBA00004417"/>
    </source>
</evidence>
<dbReference type="GO" id="GO:0005524">
    <property type="term" value="F:ATP binding"/>
    <property type="evidence" value="ECO:0007669"/>
    <property type="project" value="UniProtKB-KW"/>
</dbReference>
<keyword evidence="8 12" id="KW-0067">ATP-binding</keyword>
<dbReference type="InterPro" id="IPR003439">
    <property type="entry name" value="ABC_transporter-like_ATP-bd"/>
</dbReference>
<dbReference type="InterPro" id="IPR027417">
    <property type="entry name" value="P-loop_NTPase"/>
</dbReference>
<keyword evidence="4" id="KW-1003">Cell membrane</keyword>
<dbReference type="InterPro" id="IPR012340">
    <property type="entry name" value="NA-bd_OB-fold"/>
</dbReference>
<evidence type="ECO:0000256" key="4">
    <source>
        <dbReference type="ARBA" id="ARBA00022475"/>
    </source>
</evidence>
<keyword evidence="5" id="KW-0997">Cell inner membrane</keyword>
<evidence type="ECO:0000256" key="9">
    <source>
        <dbReference type="ARBA" id="ARBA00022967"/>
    </source>
</evidence>
<sequence>MAAINITNVSKIYAGGVEAVKSVSIDIADGEFIVLGGPSGCGKSTLLRMVAGLEAISQGTVEIGDRVINDVEPAERDIAMVFQNYALYPHMTVYNNLAYGLKNRGTPKAEIDARVAEAARMLEIEQYLTRKPRALSGGQRQRVAMGRAIVRKPAAFLFDEPLSNLDAKLRVTMRGEIKQLQKRLGTTSLYVTHDQLEAMTLADRLVVLNGGRIEQIGRPLDVYHTPASTFVASFIGSPAMNLLRATREGGRLHFGSQVLESDRLSALPTELTIGIRAEDLRVARAGEQSLAMKVDYIEELGAQRLVHGRLDGKKLTAALSPEIELSDTIALTIAPSRLHFFDVTTGKRLAKALDGLGGRREVASTLEAAIG</sequence>
<dbReference type="PANTHER" id="PTHR43875:SF12">
    <property type="entry name" value="SN-GLYCEROL-3-PHOSPHATE IMPORT ATP-BINDING PROTEIN UGPC"/>
    <property type="match status" value="1"/>
</dbReference>
<evidence type="ECO:0000313" key="13">
    <source>
        <dbReference type="Proteomes" id="UP000757604"/>
    </source>
</evidence>
<comment type="similarity">
    <text evidence="2">Belongs to the ABC transporter superfamily.</text>
</comment>
<reference evidence="12 13" key="1">
    <citation type="journal article" date="2021" name="MBio">
        <title>Poor Competitiveness of Bradyrhizobium in Pigeon Pea Root Colonization in Indian Soils.</title>
        <authorList>
            <person name="Chalasani D."/>
            <person name="Basu A."/>
            <person name="Pullabhotla S.V.S.R.N."/>
            <person name="Jorrin B."/>
            <person name="Neal A.L."/>
            <person name="Poole P.S."/>
            <person name="Podile A.R."/>
            <person name="Tkacz A."/>
        </authorList>
    </citation>
    <scope>NUCLEOTIDE SEQUENCE [LARGE SCALE GENOMIC DNA]</scope>
    <source>
        <strain evidence="12 13">HU44</strain>
    </source>
</reference>
<keyword evidence="9" id="KW-1278">Translocase</keyword>
<dbReference type="Pfam" id="PF08402">
    <property type="entry name" value="TOBE_2"/>
    <property type="match status" value="1"/>
</dbReference>
<evidence type="ECO:0000256" key="10">
    <source>
        <dbReference type="ARBA" id="ARBA00023136"/>
    </source>
</evidence>
<dbReference type="InterPro" id="IPR017871">
    <property type="entry name" value="ABC_transporter-like_CS"/>
</dbReference>
<keyword evidence="6" id="KW-0762">Sugar transport</keyword>
<dbReference type="SUPFAM" id="SSF50331">
    <property type="entry name" value="MOP-like"/>
    <property type="match status" value="1"/>
</dbReference>
<evidence type="ECO:0000256" key="8">
    <source>
        <dbReference type="ARBA" id="ARBA00022840"/>
    </source>
</evidence>
<proteinExistence type="inferred from homology"/>
<dbReference type="PROSITE" id="PS50893">
    <property type="entry name" value="ABC_TRANSPORTER_2"/>
    <property type="match status" value="1"/>
</dbReference>
<dbReference type="Proteomes" id="UP000757604">
    <property type="component" value="Unassembled WGS sequence"/>
</dbReference>
<keyword evidence="13" id="KW-1185">Reference proteome</keyword>
<dbReference type="Gene3D" id="2.40.50.140">
    <property type="entry name" value="Nucleic acid-binding proteins"/>
    <property type="match status" value="1"/>
</dbReference>
<keyword evidence="3" id="KW-0813">Transport</keyword>
<organism evidence="12 13">
    <name type="scientific">Rhizobium herbae</name>
    <dbReference type="NCBI Taxonomy" id="508661"/>
    <lineage>
        <taxon>Bacteria</taxon>
        <taxon>Pseudomonadati</taxon>
        <taxon>Pseudomonadota</taxon>
        <taxon>Alphaproteobacteria</taxon>
        <taxon>Hyphomicrobiales</taxon>
        <taxon>Rhizobiaceae</taxon>
        <taxon>Rhizobium/Agrobacterium group</taxon>
        <taxon>Rhizobium</taxon>
    </lineage>
</organism>
<gene>
    <name evidence="12" type="ORF">JNB71_08535</name>
</gene>
<dbReference type="PROSITE" id="PS00211">
    <property type="entry name" value="ABC_TRANSPORTER_1"/>
    <property type="match status" value="1"/>
</dbReference>
<evidence type="ECO:0000256" key="2">
    <source>
        <dbReference type="ARBA" id="ARBA00005417"/>
    </source>
</evidence>
<accession>A0ABS7HA40</accession>
<evidence type="ECO:0000313" key="12">
    <source>
        <dbReference type="EMBL" id="MBW9063362.1"/>
    </source>
</evidence>
<dbReference type="InterPro" id="IPR047641">
    <property type="entry name" value="ABC_transpr_MalK/UgpC-like"/>
</dbReference>
<feature type="domain" description="ABC transporter" evidence="11">
    <location>
        <begin position="4"/>
        <end position="235"/>
    </location>
</feature>
<dbReference type="Gene3D" id="2.40.50.100">
    <property type="match status" value="1"/>
</dbReference>
<evidence type="ECO:0000256" key="3">
    <source>
        <dbReference type="ARBA" id="ARBA00022448"/>
    </source>
</evidence>
<dbReference type="PANTHER" id="PTHR43875">
    <property type="entry name" value="MALTODEXTRIN IMPORT ATP-BINDING PROTEIN MSMX"/>
    <property type="match status" value="1"/>
</dbReference>
<dbReference type="SUPFAM" id="SSF52540">
    <property type="entry name" value="P-loop containing nucleoside triphosphate hydrolases"/>
    <property type="match status" value="1"/>
</dbReference>
<dbReference type="CDD" id="cd03301">
    <property type="entry name" value="ABC_MalK_N"/>
    <property type="match status" value="1"/>
</dbReference>
<comment type="subcellular location">
    <subcellularLocation>
        <location evidence="1">Cell inner membrane</location>
        <topology evidence="1">Peripheral membrane protein</topology>
    </subcellularLocation>
</comment>
<dbReference type="InterPro" id="IPR015855">
    <property type="entry name" value="ABC_transpr_MalK-like"/>
</dbReference>
<dbReference type="InterPro" id="IPR013611">
    <property type="entry name" value="Transp-assoc_OB_typ2"/>
</dbReference>
<dbReference type="SMART" id="SM00382">
    <property type="entry name" value="AAA"/>
    <property type="match status" value="1"/>
</dbReference>
<dbReference type="NCBIfam" id="NF008653">
    <property type="entry name" value="PRK11650.1"/>
    <property type="match status" value="1"/>
</dbReference>
<protein>
    <submittedName>
        <fullName evidence="12">Sn-glycerol-3-phosphate import ATP-binding protein UgpC</fullName>
    </submittedName>
</protein>